<dbReference type="Pfam" id="PF00480">
    <property type="entry name" value="ROK"/>
    <property type="match status" value="1"/>
</dbReference>
<dbReference type="EMBL" id="CP104965">
    <property type="protein sequence ID" value="UXN71086.1"/>
    <property type="molecule type" value="Genomic_DNA"/>
</dbReference>
<dbReference type="InterPro" id="IPR036390">
    <property type="entry name" value="WH_DNA-bd_sf"/>
</dbReference>
<protein>
    <submittedName>
        <fullName evidence="4">ROK family protein</fullName>
    </submittedName>
</protein>
<accession>A0ABY6CFR5</accession>
<keyword evidence="5" id="KW-1185">Reference proteome</keyword>
<dbReference type="PANTHER" id="PTHR18964:SF149">
    <property type="entry name" value="BIFUNCTIONAL UDP-N-ACETYLGLUCOSAMINE 2-EPIMERASE_N-ACETYLMANNOSAMINE KINASE"/>
    <property type="match status" value="1"/>
</dbReference>
<sequence>MEDWQINQAPRERQRAVSGSAKARASDSPPRHLRQLVEVLIDSGALQRPALAKRVGVSKQTVSELLSVLEQRGLVQVAGPLNGLPGRSSLSYALRPDAALALGFDIGGTKIAAALVDLRGAVLAETVVPTAVGGLDQLVGQVVDLAETLARSAGVQRFRVQACAVGVPAAVNPATGILNLAANLPGLEAVDLHARLTKALNCPVSIENDVNLALLGEVASGSGQGKRDIAFVALGTGVGAGLMVNGRLLRGANGGAGEIAYLPLPDHRTTARSLAQGHFETIVGEAGIREAFARRGGAADVSVRAIFDLATAGDTRALQTIDELAGHVALGIVSLIALVDPELVVLGGSVGARPELIERVQAELAARFERPVPIVASNTGARAGLAGALEMARRQLMADLFGEE</sequence>
<name>A0ABY6CFR5_9HYPH</name>
<dbReference type="RefSeq" id="WP_262170465.1">
    <property type="nucleotide sequence ID" value="NZ_CP104965.1"/>
</dbReference>
<dbReference type="SUPFAM" id="SSF46785">
    <property type="entry name" value="Winged helix' DNA-binding domain"/>
    <property type="match status" value="1"/>
</dbReference>
<comment type="similarity">
    <text evidence="1">Belongs to the ROK (NagC/XylR) family.</text>
</comment>
<dbReference type="Pfam" id="PF12802">
    <property type="entry name" value="MarR_2"/>
    <property type="match status" value="1"/>
</dbReference>
<evidence type="ECO:0000256" key="1">
    <source>
        <dbReference type="ARBA" id="ARBA00006479"/>
    </source>
</evidence>
<feature type="region of interest" description="Disordered" evidence="2">
    <location>
        <begin position="1"/>
        <end position="30"/>
    </location>
</feature>
<evidence type="ECO:0000313" key="5">
    <source>
        <dbReference type="Proteomes" id="UP001061862"/>
    </source>
</evidence>
<dbReference type="SUPFAM" id="SSF53067">
    <property type="entry name" value="Actin-like ATPase domain"/>
    <property type="match status" value="1"/>
</dbReference>
<feature type="domain" description="HTH marR-type" evidence="3">
    <location>
        <begin position="29"/>
        <end position="77"/>
    </location>
</feature>
<dbReference type="PANTHER" id="PTHR18964">
    <property type="entry name" value="ROK (REPRESSOR, ORF, KINASE) FAMILY"/>
    <property type="match status" value="1"/>
</dbReference>
<dbReference type="InterPro" id="IPR000835">
    <property type="entry name" value="HTH_MarR-typ"/>
</dbReference>
<evidence type="ECO:0000259" key="3">
    <source>
        <dbReference type="Pfam" id="PF12802"/>
    </source>
</evidence>
<dbReference type="Gene3D" id="3.30.420.40">
    <property type="match status" value="2"/>
</dbReference>
<dbReference type="Gene3D" id="1.10.10.10">
    <property type="entry name" value="Winged helix-like DNA-binding domain superfamily/Winged helix DNA-binding domain"/>
    <property type="match status" value="1"/>
</dbReference>
<dbReference type="Proteomes" id="UP001061862">
    <property type="component" value="Chromosome"/>
</dbReference>
<dbReference type="InterPro" id="IPR000600">
    <property type="entry name" value="ROK"/>
</dbReference>
<evidence type="ECO:0000313" key="4">
    <source>
        <dbReference type="EMBL" id="UXN71086.1"/>
    </source>
</evidence>
<proteinExistence type="inferred from homology"/>
<evidence type="ECO:0000256" key="2">
    <source>
        <dbReference type="SAM" id="MobiDB-lite"/>
    </source>
</evidence>
<dbReference type="InterPro" id="IPR043129">
    <property type="entry name" value="ATPase_NBD"/>
</dbReference>
<dbReference type="InterPro" id="IPR036388">
    <property type="entry name" value="WH-like_DNA-bd_sf"/>
</dbReference>
<organism evidence="4 5">
    <name type="scientific">Devosia neptuniae</name>
    <dbReference type="NCBI Taxonomy" id="191302"/>
    <lineage>
        <taxon>Bacteria</taxon>
        <taxon>Pseudomonadati</taxon>
        <taxon>Pseudomonadota</taxon>
        <taxon>Alphaproteobacteria</taxon>
        <taxon>Hyphomicrobiales</taxon>
        <taxon>Devosiaceae</taxon>
        <taxon>Devosia</taxon>
    </lineage>
</organism>
<reference evidence="4 5" key="1">
    <citation type="submission" date="2022-09" db="EMBL/GenBank/DDBJ databases">
        <title>Interaction between co-microsymbionts with complementary sets of symbiotic genes in legume-rhizobium systems.</title>
        <authorList>
            <person name="Safronova V."/>
            <person name="Sazanova A."/>
            <person name="Afonin A."/>
            <person name="Chirak E."/>
        </authorList>
    </citation>
    <scope>NUCLEOTIDE SEQUENCE [LARGE SCALE GENOMIC DNA]</scope>
    <source>
        <strain evidence="4 5">A18/4-1</strain>
    </source>
</reference>
<gene>
    <name evidence="4" type="ORF">N8A98_07835</name>
</gene>